<sequence length="133" mass="15872">MIHDKDYIMRIVKQFSELLATMMLGKNEGELKDEQTLFETQMRDVFKMDFDELSAKSVEEITEWVEAKDDTHQIAYYELLGNLFYYKFHGVPDRNFAMRAKLFYETWLQKSKIFSLPVMSKLTELNNYLNEAT</sequence>
<dbReference type="EMBL" id="CP059472">
    <property type="protein sequence ID" value="QMS97562.1"/>
    <property type="molecule type" value="Genomic_DNA"/>
</dbReference>
<evidence type="ECO:0000313" key="3">
    <source>
        <dbReference type="Proteomes" id="UP000515349"/>
    </source>
</evidence>
<reference evidence="4" key="2">
    <citation type="submission" date="2020-07" db="EMBL/GenBank/DDBJ databases">
        <title>Flavobacterium sp. xlx-214.</title>
        <authorList>
            <person name="Yang C."/>
        </authorList>
    </citation>
    <scope>NUCLEOTIDE SEQUENCE [LARGE SCALE GENOMIC DNA]</scope>
    <source>
        <strain evidence="4">CX-624</strain>
    </source>
</reference>
<keyword evidence="4" id="KW-1185">Reference proteome</keyword>
<evidence type="ECO:0000313" key="4">
    <source>
        <dbReference type="Proteomes" id="UP000539710"/>
    </source>
</evidence>
<reference evidence="1" key="3">
    <citation type="submission" date="2020-07" db="EMBL/GenBank/DDBJ databases">
        <authorList>
            <person name="Yang C."/>
        </authorList>
    </citation>
    <scope>NUCLEOTIDE SEQUENCE</scope>
    <source>
        <strain evidence="1">Cx-624</strain>
    </source>
</reference>
<name>A0A7D7LLE4_9FLAO</name>
<reference evidence="2 3" key="1">
    <citation type="submission" date="2020-07" db="EMBL/GenBank/DDBJ databases">
        <title>Chryseobacterium sp.cx-624.</title>
        <authorList>
            <person name="Yang C."/>
        </authorList>
    </citation>
    <scope>NUCLEOTIDE SEQUENCE [LARGE SCALE GENOMIC DNA]</scope>
    <source>
        <strain evidence="2">Cx-624</strain>
        <strain evidence="3">cx-624</strain>
    </source>
</reference>
<dbReference type="RefSeq" id="WP_181887202.1">
    <property type="nucleotide sequence ID" value="NZ_CP059472.1"/>
</dbReference>
<protein>
    <submittedName>
        <fullName evidence="2">Uncharacterized protein</fullName>
    </submittedName>
</protein>
<dbReference type="EMBL" id="JACEUX010000002">
    <property type="protein sequence ID" value="MBA5247105.1"/>
    <property type="molecule type" value="Genomic_DNA"/>
</dbReference>
<proteinExistence type="predicted"/>
<evidence type="ECO:0000313" key="1">
    <source>
        <dbReference type="EMBL" id="MBA5247105.1"/>
    </source>
</evidence>
<organism evidence="2 3">
    <name type="scientific">Marnyiella aurantia</name>
    <dbReference type="NCBI Taxonomy" id="2758037"/>
    <lineage>
        <taxon>Bacteria</taxon>
        <taxon>Pseudomonadati</taxon>
        <taxon>Bacteroidota</taxon>
        <taxon>Flavobacteriia</taxon>
        <taxon>Flavobacteriales</taxon>
        <taxon>Weeksellaceae</taxon>
        <taxon>Marnyiella</taxon>
    </lineage>
</organism>
<dbReference type="Proteomes" id="UP000515349">
    <property type="component" value="Chromosome"/>
</dbReference>
<evidence type="ECO:0000313" key="2">
    <source>
        <dbReference type="EMBL" id="QMS97562.1"/>
    </source>
</evidence>
<dbReference type="Proteomes" id="UP000539710">
    <property type="component" value="Unassembled WGS sequence"/>
</dbReference>
<dbReference type="AlphaFoldDB" id="A0A7D7LLE4"/>
<dbReference type="KEGG" id="cbau:H1R16_07455"/>
<accession>A0A7D7LLE4</accession>
<gene>
    <name evidence="2" type="ORF">H1R16_07455</name>
    <name evidence="1" type="ORF">H2507_07985</name>
</gene>